<dbReference type="Proteomes" id="UP000078576">
    <property type="component" value="Unassembled WGS sequence"/>
</dbReference>
<gene>
    <name evidence="2" type="ORF">VP1G_05721</name>
</gene>
<dbReference type="PANTHER" id="PTHR24148:SF73">
    <property type="entry name" value="HET DOMAIN PROTEIN (AFU_ORTHOLOGUE AFUA_8G01020)"/>
    <property type="match status" value="1"/>
</dbReference>
<dbReference type="Pfam" id="PF06985">
    <property type="entry name" value="HET"/>
    <property type="match status" value="1"/>
</dbReference>
<accession>A0A194V3G7</accession>
<sequence>MAPPGGHVPGYQYHQLEKEKRTIPSGIIRKYTALSYTWGTSRRNIPILVNGANLDITASLRDALRHLKNIQEQGDFPFYWWIDMICINQEDDSERGHQVGMMRHIFRDARVVVAWLGGTNCDERGETFLQYIQKVSQSTYPKALVELSDEVSDGCWALLGHPWWSRLWIIQEVLVAREVMIACRDVIVSWAILRLFVRHLEVISPGLPNKMALNLTMLRDENQIRLH</sequence>
<dbReference type="OrthoDB" id="5571888at2759"/>
<feature type="domain" description="Heterokaryon incompatibility" evidence="1">
    <location>
        <begin position="31"/>
        <end position="172"/>
    </location>
</feature>
<dbReference type="EMBL" id="KN714713">
    <property type="protein sequence ID" value="KUI58453.1"/>
    <property type="molecule type" value="Genomic_DNA"/>
</dbReference>
<evidence type="ECO:0000259" key="1">
    <source>
        <dbReference type="Pfam" id="PF06985"/>
    </source>
</evidence>
<protein>
    <submittedName>
        <fullName evidence="2">Heterokaryon incompatibility protein 6, OR allele</fullName>
    </submittedName>
</protein>
<evidence type="ECO:0000313" key="2">
    <source>
        <dbReference type="EMBL" id="KUI58453.1"/>
    </source>
</evidence>
<dbReference type="InterPro" id="IPR052895">
    <property type="entry name" value="HetReg/Transcr_Mod"/>
</dbReference>
<reference evidence="3" key="1">
    <citation type="submission" date="2014-12" db="EMBL/GenBank/DDBJ databases">
        <title>Genome Sequence of Valsa Canker Pathogens Uncovers a Specific Adaption of Colonization on Woody Bark.</title>
        <authorList>
            <person name="Yin Z."/>
            <person name="Liu H."/>
            <person name="Gao X."/>
            <person name="Li Z."/>
            <person name="Song N."/>
            <person name="Ke X."/>
            <person name="Dai Q."/>
            <person name="Wu Y."/>
            <person name="Sun Y."/>
            <person name="Xu J.-R."/>
            <person name="Kang Z.K."/>
            <person name="Wang L."/>
            <person name="Huang L."/>
        </authorList>
    </citation>
    <scope>NUCLEOTIDE SEQUENCE [LARGE SCALE GENOMIC DNA]</scope>
    <source>
        <strain evidence="3">SXYL134</strain>
    </source>
</reference>
<proteinExistence type="predicted"/>
<dbReference type="InterPro" id="IPR010730">
    <property type="entry name" value="HET"/>
</dbReference>
<dbReference type="PANTHER" id="PTHR24148">
    <property type="entry name" value="ANKYRIN REPEAT DOMAIN-CONTAINING PROTEIN 39 HOMOLOG-RELATED"/>
    <property type="match status" value="1"/>
</dbReference>
<organism evidence="2 3">
    <name type="scientific">Cytospora mali</name>
    <name type="common">Apple Valsa canker fungus</name>
    <name type="synonym">Valsa mali</name>
    <dbReference type="NCBI Taxonomy" id="578113"/>
    <lineage>
        <taxon>Eukaryota</taxon>
        <taxon>Fungi</taxon>
        <taxon>Dikarya</taxon>
        <taxon>Ascomycota</taxon>
        <taxon>Pezizomycotina</taxon>
        <taxon>Sordariomycetes</taxon>
        <taxon>Sordariomycetidae</taxon>
        <taxon>Diaporthales</taxon>
        <taxon>Cytosporaceae</taxon>
        <taxon>Cytospora</taxon>
    </lineage>
</organism>
<evidence type="ECO:0000313" key="3">
    <source>
        <dbReference type="Proteomes" id="UP000078576"/>
    </source>
</evidence>
<keyword evidence="3" id="KW-1185">Reference proteome</keyword>
<dbReference type="AlphaFoldDB" id="A0A194V3G7"/>
<name>A0A194V3G7_CYTMA</name>